<keyword evidence="11" id="KW-1185">Reference proteome</keyword>
<feature type="transmembrane region" description="Helical" evidence="8">
    <location>
        <begin position="380"/>
        <end position="398"/>
    </location>
</feature>
<evidence type="ECO:0000256" key="1">
    <source>
        <dbReference type="ARBA" id="ARBA00004651"/>
    </source>
</evidence>
<feature type="transmembrane region" description="Helical" evidence="8">
    <location>
        <begin position="258"/>
        <end position="277"/>
    </location>
</feature>
<evidence type="ECO:0000256" key="6">
    <source>
        <dbReference type="ARBA" id="ARBA00023136"/>
    </source>
</evidence>
<dbReference type="RefSeq" id="WP_377292191.1">
    <property type="nucleotide sequence ID" value="NZ_JBHSBM010000034.1"/>
</dbReference>
<dbReference type="InterPro" id="IPR036259">
    <property type="entry name" value="MFS_trans_sf"/>
</dbReference>
<dbReference type="InterPro" id="IPR020846">
    <property type="entry name" value="MFS_dom"/>
</dbReference>
<keyword evidence="3" id="KW-0813">Transport</keyword>
<dbReference type="SUPFAM" id="SSF103473">
    <property type="entry name" value="MFS general substrate transporter"/>
    <property type="match status" value="1"/>
</dbReference>
<feature type="domain" description="Major facilitator superfamily (MFS) profile" evidence="9">
    <location>
        <begin position="9"/>
        <end position="403"/>
    </location>
</feature>
<dbReference type="InterPro" id="IPR051788">
    <property type="entry name" value="MFS_Transporter"/>
</dbReference>
<feature type="transmembrane region" description="Helical" evidence="8">
    <location>
        <begin position="134"/>
        <end position="154"/>
    </location>
</feature>
<evidence type="ECO:0000313" key="11">
    <source>
        <dbReference type="Proteomes" id="UP001595850"/>
    </source>
</evidence>
<proteinExistence type="inferred from homology"/>
<feature type="transmembrane region" description="Helical" evidence="8">
    <location>
        <begin position="289"/>
        <end position="309"/>
    </location>
</feature>
<feature type="transmembrane region" description="Helical" evidence="8">
    <location>
        <begin position="12"/>
        <end position="33"/>
    </location>
</feature>
<evidence type="ECO:0000256" key="4">
    <source>
        <dbReference type="ARBA" id="ARBA00022692"/>
    </source>
</evidence>
<comment type="subcellular location">
    <subcellularLocation>
        <location evidence="1">Cell membrane</location>
        <topology evidence="1">Multi-pass membrane protein</topology>
    </subcellularLocation>
</comment>
<protein>
    <submittedName>
        <fullName evidence="10">MFS transporter</fullName>
    </submittedName>
</protein>
<gene>
    <name evidence="10" type="ORF">ACFOWE_25805</name>
</gene>
<feature type="transmembrane region" description="Helical" evidence="8">
    <location>
        <begin position="74"/>
        <end position="92"/>
    </location>
</feature>
<dbReference type="InterPro" id="IPR011701">
    <property type="entry name" value="MFS"/>
</dbReference>
<evidence type="ECO:0000256" key="7">
    <source>
        <dbReference type="SAM" id="MobiDB-lite"/>
    </source>
</evidence>
<evidence type="ECO:0000256" key="8">
    <source>
        <dbReference type="SAM" id="Phobius"/>
    </source>
</evidence>
<keyword evidence="6 8" id="KW-0472">Membrane</keyword>
<accession>A0ABV8IC68</accession>
<feature type="region of interest" description="Disordered" evidence="7">
    <location>
        <begin position="187"/>
        <end position="207"/>
    </location>
</feature>
<keyword evidence="5 8" id="KW-1133">Transmembrane helix</keyword>
<feature type="transmembrane region" description="Helical" evidence="8">
    <location>
        <begin position="45"/>
        <end position="67"/>
    </location>
</feature>
<feature type="transmembrane region" description="Helical" evidence="8">
    <location>
        <begin position="315"/>
        <end position="337"/>
    </location>
</feature>
<dbReference type="EMBL" id="JBHSBM010000034">
    <property type="protein sequence ID" value="MFC4061731.1"/>
    <property type="molecule type" value="Genomic_DNA"/>
</dbReference>
<evidence type="ECO:0000256" key="3">
    <source>
        <dbReference type="ARBA" id="ARBA00022448"/>
    </source>
</evidence>
<dbReference type="PANTHER" id="PTHR23514">
    <property type="entry name" value="BYPASS OF STOP CODON PROTEIN 6"/>
    <property type="match status" value="1"/>
</dbReference>
<feature type="transmembrane region" description="Helical" evidence="8">
    <location>
        <begin position="344"/>
        <end position="368"/>
    </location>
</feature>
<name>A0ABV8IC68_9ACTN</name>
<evidence type="ECO:0000256" key="2">
    <source>
        <dbReference type="ARBA" id="ARBA00008335"/>
    </source>
</evidence>
<dbReference type="PROSITE" id="PS50850">
    <property type="entry name" value="MFS"/>
    <property type="match status" value="1"/>
</dbReference>
<comment type="similarity">
    <text evidence="2">Belongs to the major facilitator superfamily.</text>
</comment>
<dbReference type="Proteomes" id="UP001595850">
    <property type="component" value="Unassembled WGS sequence"/>
</dbReference>
<sequence length="424" mass="43236">MPRRRRQAPVAVAYLTFVLAGVSGGVTGVLLPVQIRDYGLDMATIGTTFFTFSAGFMLAGSTSGALIHRFGIRTTLAVGGGAFVLAGLYTAVRPPFAALLAVQVLAGYGTGILESALNTFLAGLPDSTTLLNRLHAFFGVGALTGPLLATWILGFAPWTAVWLVLALACVPLVAAFLVTLPAGASAAGAAPPSAGTPKSVRTPGPGEKGGGSLLAAVSREPAVLLGAAFLAVYVGLELSVGNWAFTFLVDERGQSDRLAGYIVSGYWLGLTAGRFVISPLAARAGMTPIGMTFACLFGVTAAAVFVWTVPGTAAAFAGFALFGFWLGPLFPTTMAVAPRLASPALVPTTIGLLNGVSVIGGALFPWLAGAIGEGLGVWTLPPYALALAVLQLAIWWMVTDRLTPVTAVPVTAAPDPAVPDPTTP</sequence>
<evidence type="ECO:0000313" key="10">
    <source>
        <dbReference type="EMBL" id="MFC4061731.1"/>
    </source>
</evidence>
<dbReference type="Gene3D" id="1.20.1250.20">
    <property type="entry name" value="MFS general substrate transporter like domains"/>
    <property type="match status" value="1"/>
</dbReference>
<feature type="transmembrane region" description="Helical" evidence="8">
    <location>
        <begin position="222"/>
        <end position="246"/>
    </location>
</feature>
<dbReference type="Pfam" id="PF07690">
    <property type="entry name" value="MFS_1"/>
    <property type="match status" value="1"/>
</dbReference>
<dbReference type="PANTHER" id="PTHR23514:SF3">
    <property type="entry name" value="BYPASS OF STOP CODON PROTEIN 6"/>
    <property type="match status" value="1"/>
</dbReference>
<evidence type="ECO:0000256" key="5">
    <source>
        <dbReference type="ARBA" id="ARBA00022989"/>
    </source>
</evidence>
<keyword evidence="4 8" id="KW-0812">Transmembrane</keyword>
<reference evidence="11" key="1">
    <citation type="journal article" date="2019" name="Int. J. Syst. Evol. Microbiol.">
        <title>The Global Catalogue of Microorganisms (GCM) 10K type strain sequencing project: providing services to taxonomists for standard genome sequencing and annotation.</title>
        <authorList>
            <consortium name="The Broad Institute Genomics Platform"/>
            <consortium name="The Broad Institute Genome Sequencing Center for Infectious Disease"/>
            <person name="Wu L."/>
            <person name="Ma J."/>
        </authorList>
    </citation>
    <scope>NUCLEOTIDE SEQUENCE [LARGE SCALE GENOMIC DNA]</scope>
    <source>
        <strain evidence="11">TBRC 4489</strain>
    </source>
</reference>
<organism evidence="10 11">
    <name type="scientific">Planomonospora corallina</name>
    <dbReference type="NCBI Taxonomy" id="1806052"/>
    <lineage>
        <taxon>Bacteria</taxon>
        <taxon>Bacillati</taxon>
        <taxon>Actinomycetota</taxon>
        <taxon>Actinomycetes</taxon>
        <taxon>Streptosporangiales</taxon>
        <taxon>Streptosporangiaceae</taxon>
        <taxon>Planomonospora</taxon>
    </lineage>
</organism>
<feature type="transmembrane region" description="Helical" evidence="8">
    <location>
        <begin position="160"/>
        <end position="180"/>
    </location>
</feature>
<comment type="caution">
    <text evidence="10">The sequence shown here is derived from an EMBL/GenBank/DDBJ whole genome shotgun (WGS) entry which is preliminary data.</text>
</comment>
<evidence type="ECO:0000259" key="9">
    <source>
        <dbReference type="PROSITE" id="PS50850"/>
    </source>
</evidence>